<evidence type="ECO:0000256" key="1">
    <source>
        <dbReference type="SAM" id="SignalP"/>
    </source>
</evidence>
<dbReference type="InterPro" id="IPR011250">
    <property type="entry name" value="OMP/PagP_B-barrel"/>
</dbReference>
<evidence type="ECO:0000313" key="3">
    <source>
        <dbReference type="Proteomes" id="UP000009011"/>
    </source>
</evidence>
<proteinExistence type="predicted"/>
<reference evidence="2 3" key="1">
    <citation type="journal article" date="2013" name="PLoS ONE">
        <title>Genomic analysis of Melioribacter roseus, facultatively anaerobic organotrophic bacterium representing a novel deep lineage within Bacteriodetes/Chlorobi group.</title>
        <authorList>
            <person name="Kadnikov V.V."/>
            <person name="Mardanov A.V."/>
            <person name="Podosokorskaya O.A."/>
            <person name="Gavrilov S.N."/>
            <person name="Kublanov I.V."/>
            <person name="Beletsky A.V."/>
            <person name="Bonch-Osmolovskaya E.A."/>
            <person name="Ravin N.V."/>
        </authorList>
    </citation>
    <scope>NUCLEOTIDE SEQUENCE [LARGE SCALE GENOMIC DNA]</scope>
    <source>
        <strain evidence="3">JCM 17771 / P3M-2</strain>
    </source>
</reference>
<dbReference type="KEGG" id="mro:MROS_1208"/>
<accession>I6Z5L4</accession>
<dbReference type="Proteomes" id="UP000009011">
    <property type="component" value="Chromosome"/>
</dbReference>
<sequence length="209" mass="23434">MKTALGVIVSLLLSSFVSAQSDTSNSRYALTFGISDNFTLSKFHMDIALKKMLENSNQLRFFISPSIDTYNSSVEDSVLVSENDLKGFVLGVGTDYIWQLIKKGDLIMYGGSGLMFSFTSYSNESSFSNNKNEEDRTGFTAGLRGILGTEWFIRKNISVHAEYLMYLSYSWNKNERKLTANGQQLPMVKEKSNALSMTTLVLFGLSVYF</sequence>
<dbReference type="RefSeq" id="WP_014855881.1">
    <property type="nucleotide sequence ID" value="NC_018178.1"/>
</dbReference>
<protein>
    <recommendedName>
        <fullName evidence="4">Outer membrane protein beta-barrel domain-containing protein</fullName>
    </recommendedName>
</protein>
<name>I6Z5L4_MELRP</name>
<keyword evidence="1" id="KW-0732">Signal</keyword>
<dbReference type="HOGENOM" id="CLU_1314208_0_0_10"/>
<organism evidence="2 3">
    <name type="scientific">Melioribacter roseus (strain DSM 23840 / JCM 17771 / VKM B-2668 / P3M-2)</name>
    <dbReference type="NCBI Taxonomy" id="1191523"/>
    <lineage>
        <taxon>Bacteria</taxon>
        <taxon>Pseudomonadati</taxon>
        <taxon>Ignavibacteriota</taxon>
        <taxon>Ignavibacteria</taxon>
        <taxon>Ignavibacteriales</taxon>
        <taxon>Melioribacteraceae</taxon>
        <taxon>Melioribacter</taxon>
    </lineage>
</organism>
<keyword evidence="3" id="KW-1185">Reference proteome</keyword>
<evidence type="ECO:0000313" key="2">
    <source>
        <dbReference type="EMBL" id="AFN74445.1"/>
    </source>
</evidence>
<gene>
    <name evidence="2" type="ordered locus">MROS_1208</name>
</gene>
<dbReference type="SUPFAM" id="SSF56925">
    <property type="entry name" value="OMPA-like"/>
    <property type="match status" value="1"/>
</dbReference>
<dbReference type="AlphaFoldDB" id="I6Z5L4"/>
<feature type="chain" id="PRO_5003706958" description="Outer membrane protein beta-barrel domain-containing protein" evidence="1">
    <location>
        <begin position="20"/>
        <end position="209"/>
    </location>
</feature>
<evidence type="ECO:0008006" key="4">
    <source>
        <dbReference type="Google" id="ProtNLM"/>
    </source>
</evidence>
<feature type="signal peptide" evidence="1">
    <location>
        <begin position="1"/>
        <end position="19"/>
    </location>
</feature>
<dbReference type="EMBL" id="CP003557">
    <property type="protein sequence ID" value="AFN74445.1"/>
    <property type="molecule type" value="Genomic_DNA"/>
</dbReference>